<proteinExistence type="predicted"/>
<sequence length="51" mass="6205">MKLFSLRKNKKTEKKKRTYPANNNVRLLRYYQKLQALSCDPDKKFSLDVWV</sequence>
<dbReference type="RefSeq" id="WP_157917881.1">
    <property type="nucleotide sequence ID" value="NZ_BDLJ01000058.1"/>
</dbReference>
<gene>
    <name evidence="1" type="ORF">A2J79_004008</name>
</gene>
<protein>
    <submittedName>
        <fullName evidence="1">Uncharacterized protein</fullName>
    </submittedName>
</protein>
<dbReference type="AlphaFoldDB" id="A0AAN3HD88"/>
<name>A0AAN3HD88_ECOLX</name>
<dbReference type="EMBL" id="AATCLQ010000039">
    <property type="protein sequence ID" value="EFJ6483603.1"/>
    <property type="molecule type" value="Genomic_DNA"/>
</dbReference>
<evidence type="ECO:0000313" key="2">
    <source>
        <dbReference type="Proteomes" id="UP000711811"/>
    </source>
</evidence>
<evidence type="ECO:0000313" key="1">
    <source>
        <dbReference type="EMBL" id="EFJ6483603.1"/>
    </source>
</evidence>
<accession>A0AAN3HD88</accession>
<reference evidence="1" key="1">
    <citation type="submission" date="2020-02" db="EMBL/GenBank/DDBJ databases">
        <authorList>
            <person name="Ashton P.M."/>
            <person name="Dallman T."/>
            <person name="Nair S."/>
            <person name="De Pinna E."/>
            <person name="Peters T."/>
            <person name="Grant K."/>
        </authorList>
    </citation>
    <scope>NUCLEOTIDE SEQUENCE</scope>
    <source>
        <strain evidence="1">93335</strain>
    </source>
</reference>
<comment type="caution">
    <text evidence="1">The sequence shown here is derived from an EMBL/GenBank/DDBJ whole genome shotgun (WGS) entry which is preliminary data.</text>
</comment>
<dbReference type="Proteomes" id="UP000711811">
    <property type="component" value="Unassembled WGS sequence"/>
</dbReference>
<organism evidence="1 2">
    <name type="scientific">Escherichia coli</name>
    <dbReference type="NCBI Taxonomy" id="562"/>
    <lineage>
        <taxon>Bacteria</taxon>
        <taxon>Pseudomonadati</taxon>
        <taxon>Pseudomonadota</taxon>
        <taxon>Gammaproteobacteria</taxon>
        <taxon>Enterobacterales</taxon>
        <taxon>Enterobacteriaceae</taxon>
        <taxon>Escherichia</taxon>
    </lineage>
</organism>